<keyword evidence="5" id="KW-0547">Nucleotide-binding</keyword>
<dbReference type="AlphaFoldDB" id="A0A0E0M6I5"/>
<evidence type="ECO:0000256" key="5">
    <source>
        <dbReference type="ARBA" id="ARBA00022741"/>
    </source>
</evidence>
<comment type="similarity">
    <text evidence="2">Belongs to the disease resistance NB-LRR family.</text>
</comment>
<dbReference type="Gene3D" id="1.10.510.10">
    <property type="entry name" value="Transferase(Phosphotransferase) domain 1"/>
    <property type="match status" value="1"/>
</dbReference>
<dbReference type="Pfam" id="PF23598">
    <property type="entry name" value="LRR_14"/>
    <property type="match status" value="1"/>
</dbReference>
<evidence type="ECO:0000259" key="9">
    <source>
        <dbReference type="PROSITE" id="PS50011"/>
    </source>
</evidence>
<dbReference type="InterPro" id="IPR044974">
    <property type="entry name" value="Disease_R_plants"/>
</dbReference>
<dbReference type="Pfam" id="PF18052">
    <property type="entry name" value="Rx_N"/>
    <property type="match status" value="1"/>
</dbReference>
<name>A0A0E0M6I5_ORYPU</name>
<evidence type="ECO:0000256" key="4">
    <source>
        <dbReference type="ARBA" id="ARBA00022737"/>
    </source>
</evidence>
<dbReference type="GO" id="GO:0009626">
    <property type="term" value="P:plant-type hypersensitive response"/>
    <property type="evidence" value="ECO:0007669"/>
    <property type="project" value="UniProtKB-ARBA"/>
</dbReference>
<evidence type="ECO:0000256" key="7">
    <source>
        <dbReference type="ARBA" id="ARBA00023054"/>
    </source>
</evidence>
<dbReference type="GO" id="GO:0043531">
    <property type="term" value="F:ADP binding"/>
    <property type="evidence" value="ECO:0007669"/>
    <property type="project" value="InterPro"/>
</dbReference>
<dbReference type="Gene3D" id="3.80.10.10">
    <property type="entry name" value="Ribonuclease Inhibitor"/>
    <property type="match status" value="1"/>
</dbReference>
<dbReference type="GO" id="GO:0005524">
    <property type="term" value="F:ATP binding"/>
    <property type="evidence" value="ECO:0007669"/>
    <property type="project" value="InterPro"/>
</dbReference>
<dbReference type="Gene3D" id="1.20.5.4130">
    <property type="match status" value="1"/>
</dbReference>
<dbReference type="EnsemblPlants" id="OPUNC10G05150.1">
    <property type="protein sequence ID" value="OPUNC10G05150.1"/>
    <property type="gene ID" value="OPUNC10G05150"/>
</dbReference>
<evidence type="ECO:0000256" key="3">
    <source>
        <dbReference type="ARBA" id="ARBA00022614"/>
    </source>
</evidence>
<keyword evidence="11" id="KW-1185">Reference proteome</keyword>
<dbReference type="eggNOG" id="KOG4658">
    <property type="taxonomic scope" value="Eukaryota"/>
</dbReference>
<keyword evidence="4" id="KW-0677">Repeat</keyword>
<accession>A0A0E0M6I5</accession>
<evidence type="ECO:0000256" key="1">
    <source>
        <dbReference type="ARBA" id="ARBA00008171"/>
    </source>
</evidence>
<evidence type="ECO:0000256" key="8">
    <source>
        <dbReference type="SAM" id="MobiDB-lite"/>
    </source>
</evidence>
<dbReference type="FunFam" id="1.10.10.10:FF:000322">
    <property type="entry name" value="Probable disease resistance protein At1g63360"/>
    <property type="match status" value="1"/>
</dbReference>
<comment type="similarity">
    <text evidence="1">Belongs to the protein kinase superfamily. TKL Ser/Thr protein kinase family. ROCO subfamily.</text>
</comment>
<dbReference type="PROSITE" id="PS50011">
    <property type="entry name" value="PROTEIN_KINASE_DOM"/>
    <property type="match status" value="1"/>
</dbReference>
<protein>
    <recommendedName>
        <fullName evidence="9">Protein kinase domain-containing protein</fullName>
    </recommendedName>
</protein>
<dbReference type="SUPFAM" id="SSF52540">
    <property type="entry name" value="P-loop containing nucleoside triphosphate hydrolases"/>
    <property type="match status" value="1"/>
</dbReference>
<dbReference type="GO" id="GO:0004674">
    <property type="term" value="F:protein serine/threonine kinase activity"/>
    <property type="evidence" value="ECO:0007669"/>
    <property type="project" value="UniProtKB-EC"/>
</dbReference>
<dbReference type="PRINTS" id="PR00364">
    <property type="entry name" value="DISEASERSIST"/>
</dbReference>
<dbReference type="InterPro" id="IPR058922">
    <property type="entry name" value="WHD_DRP"/>
</dbReference>
<dbReference type="FunFam" id="3.40.50.300:FF:001091">
    <property type="entry name" value="Probable disease resistance protein At1g61300"/>
    <property type="match status" value="1"/>
</dbReference>
<reference evidence="10" key="1">
    <citation type="submission" date="2015-04" db="UniProtKB">
        <authorList>
            <consortium name="EnsemblPlants"/>
        </authorList>
    </citation>
    <scope>IDENTIFICATION</scope>
</reference>
<dbReference type="HOGENOM" id="CLU_000837_25_0_1"/>
<evidence type="ECO:0000256" key="6">
    <source>
        <dbReference type="ARBA" id="ARBA00022821"/>
    </source>
</evidence>
<dbReference type="InterPro" id="IPR000719">
    <property type="entry name" value="Prot_kinase_dom"/>
</dbReference>
<evidence type="ECO:0000313" key="10">
    <source>
        <dbReference type="EnsemblPlants" id="OPUNC10G05150.1"/>
    </source>
</evidence>
<dbReference type="InterPro" id="IPR011009">
    <property type="entry name" value="Kinase-like_dom_sf"/>
</dbReference>
<feature type="region of interest" description="Disordered" evidence="8">
    <location>
        <begin position="1261"/>
        <end position="1280"/>
    </location>
</feature>
<evidence type="ECO:0000256" key="2">
    <source>
        <dbReference type="ARBA" id="ARBA00008894"/>
    </source>
</evidence>
<dbReference type="InterPro" id="IPR027417">
    <property type="entry name" value="P-loop_NTPase"/>
</dbReference>
<dbReference type="InterPro" id="IPR002182">
    <property type="entry name" value="NB-ARC"/>
</dbReference>
<dbReference type="InterPro" id="IPR055414">
    <property type="entry name" value="LRR_R13L4/SHOC2-like"/>
</dbReference>
<dbReference type="SUPFAM" id="SSF52047">
    <property type="entry name" value="RNI-like"/>
    <property type="match status" value="1"/>
</dbReference>
<dbReference type="GO" id="GO:0002758">
    <property type="term" value="P:innate immune response-activating signaling pathway"/>
    <property type="evidence" value="ECO:0007669"/>
    <property type="project" value="UniProtKB-ARBA"/>
</dbReference>
<evidence type="ECO:0000313" key="11">
    <source>
        <dbReference type="Proteomes" id="UP000026962"/>
    </source>
</evidence>
<dbReference type="PANTHER" id="PTHR23155:SF1228">
    <property type="entry name" value="NB-ARC DOMAIN CONTAINING PROTEIN, EXPRESSED"/>
    <property type="match status" value="1"/>
</dbReference>
<dbReference type="InterPro" id="IPR036388">
    <property type="entry name" value="WH-like_DNA-bd_sf"/>
</dbReference>
<keyword evidence="7" id="KW-0175">Coiled coil</keyword>
<dbReference type="STRING" id="4537.A0A0E0M6I5"/>
<dbReference type="OMA" id="FMASCAS"/>
<dbReference type="InterPro" id="IPR042197">
    <property type="entry name" value="Apaf_helical"/>
</dbReference>
<organism evidence="10">
    <name type="scientific">Oryza punctata</name>
    <name type="common">Red rice</name>
    <dbReference type="NCBI Taxonomy" id="4537"/>
    <lineage>
        <taxon>Eukaryota</taxon>
        <taxon>Viridiplantae</taxon>
        <taxon>Streptophyta</taxon>
        <taxon>Embryophyta</taxon>
        <taxon>Tracheophyta</taxon>
        <taxon>Spermatophyta</taxon>
        <taxon>Magnoliopsida</taxon>
        <taxon>Liliopsida</taxon>
        <taxon>Poales</taxon>
        <taxon>Poaceae</taxon>
        <taxon>BOP clade</taxon>
        <taxon>Oryzoideae</taxon>
        <taxon>Oryzeae</taxon>
        <taxon>Oryzinae</taxon>
        <taxon>Oryza</taxon>
    </lineage>
</organism>
<dbReference type="Pfam" id="PF23559">
    <property type="entry name" value="WHD_DRP"/>
    <property type="match status" value="1"/>
</dbReference>
<keyword evidence="3" id="KW-0433">Leucine-rich repeat</keyword>
<reference evidence="10" key="2">
    <citation type="submission" date="2018-05" db="EMBL/GenBank/DDBJ databases">
        <title>OpunRS2 (Oryza punctata Reference Sequence Version 2).</title>
        <authorList>
            <person name="Zhang J."/>
            <person name="Kudrna D."/>
            <person name="Lee S."/>
            <person name="Talag J."/>
            <person name="Welchert J."/>
            <person name="Wing R.A."/>
        </authorList>
    </citation>
    <scope>NUCLEOTIDE SEQUENCE [LARGE SCALE GENOMIC DNA]</scope>
</reference>
<dbReference type="InterPro" id="IPR038005">
    <property type="entry name" value="RX-like_CC"/>
</dbReference>
<dbReference type="InterPro" id="IPR001245">
    <property type="entry name" value="Ser-Thr/Tyr_kinase_cat_dom"/>
</dbReference>
<dbReference type="Gramene" id="OPUNC10G05150.1">
    <property type="protein sequence ID" value="OPUNC10G05150.1"/>
    <property type="gene ID" value="OPUNC10G05150"/>
</dbReference>
<sequence>MTMEATLAGAALKIVLKKLTTLLEKEYKLLKGLKHEVQSLISELENMHAYLDKLPDLEQELDSQKMLWRNEVRELSYVVEDCLDKYMLRTERERRMGLIDRGLSLYSSTIARHKIAKEIQRLKARMVEAGERRKRFTIGDPGTTLSKVTIDRRLPDFAQSKGLVGIEEPKEAIIRWLLDDDERVKVVSIVGSGGLGKTTLAMEVYRTIREKFDCSASVSVTHKLDIKRLLSDVLSQVQPDEYVPSDAHEEQLARKLARFLEQKRYLIIIDDIWNVEAWEQVKCVFPINCQCSRIITTTRNKIVAESYLGSFGGHSYEMKPLNVADSRKLFLNRIFGSEHNCPQALEEAFIEILKRCGGLPLAITTMSSLLSTKSTTAEMLNMMREYLSSGAATNSHIQRMKRILFLSYSDLPSHLKLCFLYLSTFPEDSEINKRYLVWRWIAEGFISTETEKSLQDIGEDYFNELINRSLIMPAEIQCDGTVEACRVHDVVLELLISQSKQENFVSVLNGNNFHASSKSSSSRWLSIQSKKALLMKPDVFKFSPHLRSLTIFGSVKEMPQLKDLHVLRVLDIEHAECLENSHVEHIGTFVQLKYLRIGNANISELPKQIGDLLYLEILDLRRNKIRSLPASVVRLEKLVCLLVDVMVSLPDGIGNMKSLEVLSDLNVCQNSLTFVEELGNLAKLRELQIYWSPYDIAGEMEDFKKVLMKSLQKLGTQNLKSLCINGDDSRKELVEACCSLPVLQKLEDLSKLGKIPTLTFLKINMQNTPGIMLRIGGKVGFQKLKEFIFCCSSGKGVEFFPGAMPMLHKLHLEIGEWDKTHRYGNFSLGLEHLPCLQHADVVINCLNADADDVMAFEKFMKDATSTAPRHPTLQITRWKEHHMVKPNFVLLPGAPAMLVDGLCRLIKSQYWGNKIDRKGYIRQEGAKAGRSMKPRSFEHLLDAHAEILDEGFVVKRMWHEKIYKFELENGSVLAIRMIKDRWKELFQDRSRREKNLREVSAIQHEHIVPVVGYYLSLDYKVFMLLYDYVGIGSLYTIIHGKQFSDQVRLDWERRSAIALSVAQAVSHIHSTDDATFHGYINSSSIVISDNFEARISCHSQTWLCRQSLEGQPYDVLCFGVLLLELLTSHIIKTYPLLMQYLGQVTSVTWDQWETFFDQNLLVNSTVALEMVQFMKLAIDCCAKHSKLRLSMPGVVQRIEEIQRSRRSLCCWRNSWQTRTVGFRIRPRSPKFRFRIRRFRVRQLAIVPTRWRRLKVGFSRDLESHPSTHGGTWGEQDYLES</sequence>
<dbReference type="PANTHER" id="PTHR23155">
    <property type="entry name" value="DISEASE RESISTANCE PROTEIN RP"/>
    <property type="match status" value="1"/>
</dbReference>
<dbReference type="Gene3D" id="1.10.8.430">
    <property type="entry name" value="Helical domain of apoptotic protease-activating factors"/>
    <property type="match status" value="1"/>
</dbReference>
<dbReference type="InterPro" id="IPR032675">
    <property type="entry name" value="LRR_dom_sf"/>
</dbReference>
<feature type="domain" description="Protein kinase" evidence="9">
    <location>
        <begin position="942"/>
        <end position="1201"/>
    </location>
</feature>
<dbReference type="Proteomes" id="UP000026962">
    <property type="component" value="Chromosome 10"/>
</dbReference>
<dbReference type="GO" id="GO:0042742">
    <property type="term" value="P:defense response to bacterium"/>
    <property type="evidence" value="ECO:0007669"/>
    <property type="project" value="UniProtKB-ARBA"/>
</dbReference>
<dbReference type="CDD" id="cd14798">
    <property type="entry name" value="RX-CC_like"/>
    <property type="match status" value="1"/>
</dbReference>
<dbReference type="Gene3D" id="1.10.10.10">
    <property type="entry name" value="Winged helix-like DNA-binding domain superfamily/Winged helix DNA-binding domain"/>
    <property type="match status" value="1"/>
</dbReference>
<keyword evidence="6" id="KW-0611">Plant defense</keyword>
<dbReference type="Gene3D" id="3.40.50.300">
    <property type="entry name" value="P-loop containing nucleotide triphosphate hydrolases"/>
    <property type="match status" value="1"/>
</dbReference>
<dbReference type="Pfam" id="PF00931">
    <property type="entry name" value="NB-ARC"/>
    <property type="match status" value="1"/>
</dbReference>
<dbReference type="SUPFAM" id="SSF56112">
    <property type="entry name" value="Protein kinase-like (PK-like)"/>
    <property type="match status" value="1"/>
</dbReference>
<proteinExistence type="inferred from homology"/>
<dbReference type="SMART" id="SM00220">
    <property type="entry name" value="S_TKc"/>
    <property type="match status" value="1"/>
</dbReference>
<dbReference type="Pfam" id="PF07714">
    <property type="entry name" value="PK_Tyr_Ser-Thr"/>
    <property type="match status" value="1"/>
</dbReference>
<dbReference type="InterPro" id="IPR041118">
    <property type="entry name" value="Rx_N"/>
</dbReference>